<reference evidence="2" key="1">
    <citation type="submission" date="2023-07" db="EMBL/GenBank/DDBJ databases">
        <title>draft genome sequence of fig (Ficus carica).</title>
        <authorList>
            <person name="Takahashi T."/>
            <person name="Nishimura K."/>
        </authorList>
    </citation>
    <scope>NUCLEOTIDE SEQUENCE</scope>
</reference>
<keyword evidence="3" id="KW-1185">Reference proteome</keyword>
<feature type="compositionally biased region" description="Basic residues" evidence="1">
    <location>
        <begin position="111"/>
        <end position="121"/>
    </location>
</feature>
<protein>
    <submittedName>
        <fullName evidence="2">Uncharacterized protein</fullName>
    </submittedName>
</protein>
<dbReference type="EMBL" id="BTGU01000202">
    <property type="protein sequence ID" value="GMN64946.1"/>
    <property type="molecule type" value="Genomic_DNA"/>
</dbReference>
<dbReference type="AlphaFoldDB" id="A0AA88DZP5"/>
<comment type="caution">
    <text evidence="2">The sequence shown here is derived from an EMBL/GenBank/DDBJ whole genome shotgun (WGS) entry which is preliminary data.</text>
</comment>
<gene>
    <name evidence="2" type="ORF">TIFTF001_034022</name>
</gene>
<dbReference type="InterPro" id="IPR053098">
    <property type="entry name" value="Petuviruses_polyprotein"/>
</dbReference>
<sequence length="140" mass="15972">MSRRFYLIGGINDPNLKQAFISSIPEPLGDETSRLLSAANKRIADITLGEICQFIFRAIDKMCSQNKFLQEYMKQMKQFDKICINKELLTKCPNNPTPGCSCSSCSSKPSSRTRKFKKKKGKNTEDDHPHQQRDRNLIIG</sequence>
<proteinExistence type="predicted"/>
<dbReference type="Proteomes" id="UP001187192">
    <property type="component" value="Unassembled WGS sequence"/>
</dbReference>
<evidence type="ECO:0000313" key="3">
    <source>
        <dbReference type="Proteomes" id="UP001187192"/>
    </source>
</evidence>
<feature type="compositionally biased region" description="Low complexity" evidence="1">
    <location>
        <begin position="94"/>
        <end position="110"/>
    </location>
</feature>
<name>A0AA88DZP5_FICCA</name>
<dbReference type="PANTHER" id="PTHR48435:SF1">
    <property type="entry name" value="POLYPROTEIN"/>
    <property type="match status" value="1"/>
</dbReference>
<accession>A0AA88DZP5</accession>
<evidence type="ECO:0000256" key="1">
    <source>
        <dbReference type="SAM" id="MobiDB-lite"/>
    </source>
</evidence>
<evidence type="ECO:0000313" key="2">
    <source>
        <dbReference type="EMBL" id="GMN64946.1"/>
    </source>
</evidence>
<feature type="compositionally biased region" description="Basic and acidic residues" evidence="1">
    <location>
        <begin position="122"/>
        <end position="140"/>
    </location>
</feature>
<organism evidence="2 3">
    <name type="scientific">Ficus carica</name>
    <name type="common">Common fig</name>
    <dbReference type="NCBI Taxonomy" id="3494"/>
    <lineage>
        <taxon>Eukaryota</taxon>
        <taxon>Viridiplantae</taxon>
        <taxon>Streptophyta</taxon>
        <taxon>Embryophyta</taxon>
        <taxon>Tracheophyta</taxon>
        <taxon>Spermatophyta</taxon>
        <taxon>Magnoliopsida</taxon>
        <taxon>eudicotyledons</taxon>
        <taxon>Gunneridae</taxon>
        <taxon>Pentapetalae</taxon>
        <taxon>rosids</taxon>
        <taxon>fabids</taxon>
        <taxon>Rosales</taxon>
        <taxon>Moraceae</taxon>
        <taxon>Ficeae</taxon>
        <taxon>Ficus</taxon>
    </lineage>
</organism>
<feature type="region of interest" description="Disordered" evidence="1">
    <location>
        <begin position="94"/>
        <end position="140"/>
    </location>
</feature>
<dbReference type="PANTHER" id="PTHR48435">
    <property type="entry name" value="POLYPROTEIN"/>
    <property type="match status" value="1"/>
</dbReference>